<dbReference type="InterPro" id="IPR010376">
    <property type="entry name" value="GBBH-like_N"/>
</dbReference>
<sequence>MSSSFFRPMSSGRMINSFNRRVIDRKATLLSTSCSSYRYLTTAILNDDSITIPSLGNTTFPYIWLRDSCTSPQSKHPETTQKLHSSTDFDVDIRPKKVKIVGDGDSEGEKGIHIEWPDGHISFFRESFLKRHSTKESLASFRKDVEAETWDREDLQNSRDLFLHHDEIQTPAGLLRAIDQLCRYGLLFVKSVPTDAKPVDRPLSDLALRFSSEIRETFYGRIFNVQNKNSENIAYTNLKLGLHMDLLYFEHPPRYQILHCIRNRVQGGSSIFSDSFHAAKLLKSFYPEDYDILTKTPVPFEYMYGNHHLHASHPTIEEDRYNPALQCPPIKCINYGPPFQAPLLLSSNSSSSLSTKLSPSSSSSAIRRFYLALGRFANLVNSPEHTYEYTLQEGDAVIFDNRRALHARTAFRNIESNKEGPGKRSGSDKGQEMDISRWLQGCYFEGDTMKDRGRVLRATRESERDSI</sequence>
<evidence type="ECO:0000313" key="11">
    <source>
        <dbReference type="Proteomes" id="UP001163846"/>
    </source>
</evidence>
<dbReference type="Proteomes" id="UP001163846">
    <property type="component" value="Unassembled WGS sequence"/>
</dbReference>
<dbReference type="AlphaFoldDB" id="A0AA38PLR1"/>
<keyword evidence="6" id="KW-0408">Iron</keyword>
<dbReference type="Pfam" id="PF06155">
    <property type="entry name" value="GBBH-like_N"/>
    <property type="match status" value="1"/>
</dbReference>
<protein>
    <recommendedName>
        <fullName evidence="12">Clavaminate synthase-like protein</fullName>
    </recommendedName>
</protein>
<dbReference type="GO" id="GO:0005739">
    <property type="term" value="C:mitochondrion"/>
    <property type="evidence" value="ECO:0007669"/>
    <property type="project" value="TreeGrafter"/>
</dbReference>
<evidence type="ECO:0000256" key="3">
    <source>
        <dbReference type="ARBA" id="ARBA00022723"/>
    </source>
</evidence>
<evidence type="ECO:0000313" key="10">
    <source>
        <dbReference type="EMBL" id="KAJ3845209.1"/>
    </source>
</evidence>
<keyword evidence="11" id="KW-1185">Reference proteome</keyword>
<dbReference type="GO" id="GO:0045329">
    <property type="term" value="P:carnitine biosynthetic process"/>
    <property type="evidence" value="ECO:0007669"/>
    <property type="project" value="TreeGrafter"/>
</dbReference>
<feature type="region of interest" description="Disordered" evidence="7">
    <location>
        <begin position="411"/>
        <end position="431"/>
    </location>
</feature>
<gene>
    <name evidence="10" type="ORF">F5878DRAFT_600114</name>
</gene>
<evidence type="ECO:0000256" key="7">
    <source>
        <dbReference type="SAM" id="MobiDB-lite"/>
    </source>
</evidence>
<evidence type="ECO:0000259" key="9">
    <source>
        <dbReference type="Pfam" id="PF06155"/>
    </source>
</evidence>
<dbReference type="EMBL" id="MU805940">
    <property type="protein sequence ID" value="KAJ3845209.1"/>
    <property type="molecule type" value="Genomic_DNA"/>
</dbReference>
<dbReference type="Gene3D" id="3.30.2020.30">
    <property type="match status" value="1"/>
</dbReference>
<comment type="similarity">
    <text evidence="2">Belongs to the gamma-BBH/TMLD family.</text>
</comment>
<evidence type="ECO:0000256" key="1">
    <source>
        <dbReference type="ARBA" id="ARBA00001954"/>
    </source>
</evidence>
<evidence type="ECO:0000256" key="6">
    <source>
        <dbReference type="ARBA" id="ARBA00023004"/>
    </source>
</evidence>
<evidence type="ECO:0000256" key="5">
    <source>
        <dbReference type="ARBA" id="ARBA00023002"/>
    </source>
</evidence>
<dbReference type="GO" id="GO:0046872">
    <property type="term" value="F:metal ion binding"/>
    <property type="evidence" value="ECO:0007669"/>
    <property type="project" value="UniProtKB-KW"/>
</dbReference>
<feature type="domain" description="TauD/TfdA-like" evidence="8">
    <location>
        <begin position="175"/>
        <end position="412"/>
    </location>
</feature>
<dbReference type="InterPro" id="IPR003819">
    <property type="entry name" value="TauD/TfdA-like"/>
</dbReference>
<dbReference type="InterPro" id="IPR042098">
    <property type="entry name" value="TauD-like_sf"/>
</dbReference>
<dbReference type="GO" id="GO:0016706">
    <property type="term" value="F:2-oxoglutarate-dependent dioxygenase activity"/>
    <property type="evidence" value="ECO:0007669"/>
    <property type="project" value="UniProtKB-ARBA"/>
</dbReference>
<dbReference type="PANTHER" id="PTHR10696">
    <property type="entry name" value="GAMMA-BUTYROBETAINE HYDROXYLASE-RELATED"/>
    <property type="match status" value="1"/>
</dbReference>
<dbReference type="SUPFAM" id="SSF51197">
    <property type="entry name" value="Clavaminate synthase-like"/>
    <property type="match status" value="1"/>
</dbReference>
<comment type="caution">
    <text evidence="10">The sequence shown here is derived from an EMBL/GenBank/DDBJ whole genome shotgun (WGS) entry which is preliminary data.</text>
</comment>
<dbReference type="CDD" id="cd00250">
    <property type="entry name" value="CAS_like"/>
    <property type="match status" value="1"/>
</dbReference>
<evidence type="ECO:0000256" key="4">
    <source>
        <dbReference type="ARBA" id="ARBA00022964"/>
    </source>
</evidence>
<evidence type="ECO:0008006" key="12">
    <source>
        <dbReference type="Google" id="ProtNLM"/>
    </source>
</evidence>
<evidence type="ECO:0000256" key="2">
    <source>
        <dbReference type="ARBA" id="ARBA00008654"/>
    </source>
</evidence>
<keyword evidence="5" id="KW-0560">Oxidoreductase</keyword>
<accession>A0AA38PLR1</accession>
<feature type="domain" description="Gamma-butyrobetaine hydroxylase-like N-terminal" evidence="9">
    <location>
        <begin position="57"/>
        <end position="122"/>
    </location>
</feature>
<dbReference type="InterPro" id="IPR038492">
    <property type="entry name" value="GBBH-like_N_sf"/>
</dbReference>
<name>A0AA38PLR1_9AGAR</name>
<feature type="compositionally biased region" description="Basic and acidic residues" evidence="7">
    <location>
        <begin position="415"/>
        <end position="431"/>
    </location>
</feature>
<dbReference type="InterPro" id="IPR050411">
    <property type="entry name" value="AlphaKG_dependent_hydroxylases"/>
</dbReference>
<dbReference type="Pfam" id="PF02668">
    <property type="entry name" value="TauD"/>
    <property type="match status" value="1"/>
</dbReference>
<keyword evidence="3" id="KW-0479">Metal-binding</keyword>
<keyword evidence="4" id="KW-0223">Dioxygenase</keyword>
<dbReference type="Gene3D" id="3.60.130.10">
    <property type="entry name" value="Clavaminate synthase-like"/>
    <property type="match status" value="1"/>
</dbReference>
<evidence type="ECO:0000259" key="8">
    <source>
        <dbReference type="Pfam" id="PF02668"/>
    </source>
</evidence>
<dbReference type="PANTHER" id="PTHR10696:SF25">
    <property type="entry name" value="OXIDOREDUCTASE AIM17-RELATED"/>
    <property type="match status" value="1"/>
</dbReference>
<reference evidence="10" key="1">
    <citation type="submission" date="2022-08" db="EMBL/GenBank/DDBJ databases">
        <authorList>
            <consortium name="DOE Joint Genome Institute"/>
            <person name="Min B."/>
            <person name="Riley R."/>
            <person name="Sierra-Patev S."/>
            <person name="Naranjo-Ortiz M."/>
            <person name="Looney B."/>
            <person name="Konkel Z."/>
            <person name="Slot J.C."/>
            <person name="Sakamoto Y."/>
            <person name="Steenwyk J.L."/>
            <person name="Rokas A."/>
            <person name="Carro J."/>
            <person name="Camarero S."/>
            <person name="Ferreira P."/>
            <person name="Molpeceres G."/>
            <person name="Ruiz-Duenas F.J."/>
            <person name="Serrano A."/>
            <person name="Henrissat B."/>
            <person name="Drula E."/>
            <person name="Hughes K.W."/>
            <person name="Mata J.L."/>
            <person name="Ishikawa N.K."/>
            <person name="Vargas-Isla R."/>
            <person name="Ushijima S."/>
            <person name="Smith C.A."/>
            <person name="Ahrendt S."/>
            <person name="Andreopoulos W."/>
            <person name="He G."/>
            <person name="Labutti K."/>
            <person name="Lipzen A."/>
            <person name="Ng V."/>
            <person name="Sandor L."/>
            <person name="Barry K."/>
            <person name="Martinez A.T."/>
            <person name="Xiao Y."/>
            <person name="Gibbons J.G."/>
            <person name="Terashima K."/>
            <person name="Hibbett D.S."/>
            <person name="Grigoriev I.V."/>
        </authorList>
    </citation>
    <scope>NUCLEOTIDE SEQUENCE</scope>
    <source>
        <strain evidence="10">TFB9207</strain>
    </source>
</reference>
<organism evidence="10 11">
    <name type="scientific">Lentinula raphanica</name>
    <dbReference type="NCBI Taxonomy" id="153919"/>
    <lineage>
        <taxon>Eukaryota</taxon>
        <taxon>Fungi</taxon>
        <taxon>Dikarya</taxon>
        <taxon>Basidiomycota</taxon>
        <taxon>Agaricomycotina</taxon>
        <taxon>Agaricomycetes</taxon>
        <taxon>Agaricomycetidae</taxon>
        <taxon>Agaricales</taxon>
        <taxon>Marasmiineae</taxon>
        <taxon>Omphalotaceae</taxon>
        <taxon>Lentinula</taxon>
    </lineage>
</organism>
<comment type="cofactor">
    <cofactor evidence="1">
        <name>Fe(2+)</name>
        <dbReference type="ChEBI" id="CHEBI:29033"/>
    </cofactor>
</comment>
<proteinExistence type="inferred from homology"/>